<evidence type="ECO:0000256" key="4">
    <source>
        <dbReference type="ARBA" id="ARBA00023136"/>
    </source>
</evidence>
<dbReference type="Proteomes" id="UP000317990">
    <property type="component" value="Unassembled WGS sequence"/>
</dbReference>
<comment type="subcellular location">
    <subcellularLocation>
        <location evidence="1">Membrane</location>
        <topology evidence="1">Multi-pass membrane protein</topology>
    </subcellularLocation>
</comment>
<evidence type="ECO:0000256" key="1">
    <source>
        <dbReference type="ARBA" id="ARBA00004141"/>
    </source>
</evidence>
<evidence type="ECO:0000313" key="5">
    <source>
        <dbReference type="EMBL" id="TGG93102.1"/>
    </source>
</evidence>
<dbReference type="Pfam" id="PF05128">
    <property type="entry name" value="DUF697"/>
    <property type="match status" value="1"/>
</dbReference>
<dbReference type="GO" id="GO:0016020">
    <property type="term" value="C:membrane"/>
    <property type="evidence" value="ECO:0007669"/>
    <property type="project" value="UniProtKB-SubCell"/>
</dbReference>
<gene>
    <name evidence="5" type="ORF">ERJ67_04955</name>
</gene>
<dbReference type="AlphaFoldDB" id="A0A524RP78"/>
<sequence length="474" mass="52017">MKLSSRAWFRAAPHDTIPPAPRSPVSPVPQSGITGTLLLRLAQERPVWLGGGLLAAIWLVSWSFDHLGLGQLPWLALAGGGVWLFRRSRRDGQADAQPQDPAAMRVRCEALITAFQQLDPEQPTTALEAELERLQGIGDRPQLELALVGCHGLDRVTRAVSSGLVSRQAIALQKLPPLESAPQQWRLPAVLERADAVLFCLDAPLGAAELRWIELIPADQPHWLLLCCPAGMDLDGARQALLSQLPCLTATHILPWPAAASPDLGPLAQALDGRSRGNWQRSTELRALQRLHQHWQTRLERLRRQRLDQLLQRTQWSVAAVVLLNPVGALDLLAVPVANALLLKEMAQLWGRDWNQQQLREAAIELAKVALAQGVVDWSTQTLGLLFKMHGATWLMGGAIQAISAAHLTRVTARAMADYMARGNGVAEADLADIQRQAPLLVAQAAEQEQASWSSFLDQARGWMRQQPLKPATL</sequence>
<keyword evidence="3" id="KW-1133">Transmembrane helix</keyword>
<dbReference type="InterPro" id="IPR021147">
    <property type="entry name" value="DUF697"/>
</dbReference>
<accession>A0A524RP78</accession>
<name>A0A524RP78_9CHRO</name>
<organism evidence="5 6">
    <name type="scientific">Aphanocapsa feldmannii 277cV</name>
    <dbReference type="NCBI Taxonomy" id="2507553"/>
    <lineage>
        <taxon>Bacteria</taxon>
        <taxon>Bacillati</taxon>
        <taxon>Cyanobacteriota</taxon>
        <taxon>Cyanophyceae</taxon>
        <taxon>Oscillatoriophycideae</taxon>
        <taxon>Chroococcales</taxon>
        <taxon>Microcystaceae</taxon>
        <taxon>Aphanocapsa</taxon>
    </lineage>
</organism>
<reference evidence="5 6" key="1">
    <citation type="journal article" date="2019" name="mSystems">
        <title>Life at home and on the roam: Genomic adaptions reflect the dual lifestyle of an intracellular, facultative symbiont.</title>
        <authorList>
            <person name="Burgsdorf I."/>
        </authorList>
    </citation>
    <scope>NUCLEOTIDE SEQUENCE [LARGE SCALE GENOMIC DNA]</scope>
    <source>
        <strain evidence="5">277cV</strain>
    </source>
</reference>
<protein>
    <submittedName>
        <fullName evidence="5">DUF697 domain-containing protein</fullName>
    </submittedName>
</protein>
<keyword evidence="2" id="KW-0812">Transmembrane</keyword>
<evidence type="ECO:0000256" key="2">
    <source>
        <dbReference type="ARBA" id="ARBA00022692"/>
    </source>
</evidence>
<proteinExistence type="predicted"/>
<keyword evidence="4" id="KW-0472">Membrane</keyword>
<evidence type="ECO:0000256" key="3">
    <source>
        <dbReference type="ARBA" id="ARBA00022989"/>
    </source>
</evidence>
<evidence type="ECO:0000313" key="6">
    <source>
        <dbReference type="Proteomes" id="UP000317990"/>
    </source>
</evidence>
<comment type="caution">
    <text evidence="5">The sequence shown here is derived from an EMBL/GenBank/DDBJ whole genome shotgun (WGS) entry which is preliminary data.</text>
</comment>
<dbReference type="EMBL" id="SRMO01000054">
    <property type="protein sequence ID" value="TGG93102.1"/>
    <property type="molecule type" value="Genomic_DNA"/>
</dbReference>